<keyword evidence="5" id="KW-1185">Reference proteome</keyword>
<feature type="compositionally biased region" description="Low complexity" evidence="2">
    <location>
        <begin position="883"/>
        <end position="896"/>
    </location>
</feature>
<feature type="compositionally biased region" description="Pro residues" evidence="2">
    <location>
        <begin position="718"/>
        <end position="733"/>
    </location>
</feature>
<keyword evidence="3" id="KW-1133">Transmembrane helix</keyword>
<feature type="compositionally biased region" description="Polar residues" evidence="2">
    <location>
        <begin position="410"/>
        <end position="419"/>
    </location>
</feature>
<keyword evidence="3" id="KW-0472">Membrane</keyword>
<keyword evidence="1" id="KW-0175">Coiled coil</keyword>
<feature type="compositionally biased region" description="Polar residues" evidence="2">
    <location>
        <begin position="564"/>
        <end position="573"/>
    </location>
</feature>
<feature type="coiled-coil region" evidence="1">
    <location>
        <begin position="1032"/>
        <end position="1066"/>
    </location>
</feature>
<feature type="compositionally biased region" description="Basic and acidic residues" evidence="2">
    <location>
        <begin position="445"/>
        <end position="458"/>
    </location>
</feature>
<feature type="compositionally biased region" description="Polar residues" evidence="2">
    <location>
        <begin position="33"/>
        <end position="52"/>
    </location>
</feature>
<proteinExistence type="predicted"/>
<feature type="compositionally biased region" description="Polar residues" evidence="2">
    <location>
        <begin position="607"/>
        <end position="623"/>
    </location>
</feature>
<gene>
    <name evidence="4" type="ORF">HMN09_01034800</name>
</gene>
<feature type="compositionally biased region" description="Basic and acidic residues" evidence="2">
    <location>
        <begin position="637"/>
        <end position="661"/>
    </location>
</feature>
<evidence type="ECO:0000256" key="3">
    <source>
        <dbReference type="SAM" id="Phobius"/>
    </source>
</evidence>
<feature type="compositionally biased region" description="Low complexity" evidence="2">
    <location>
        <begin position="267"/>
        <end position="280"/>
    </location>
</feature>
<feature type="region of interest" description="Disordered" evidence="2">
    <location>
        <begin position="246"/>
        <end position="966"/>
    </location>
</feature>
<comment type="caution">
    <text evidence="4">The sequence shown here is derived from an EMBL/GenBank/DDBJ whole genome shotgun (WGS) entry which is preliminary data.</text>
</comment>
<feature type="compositionally biased region" description="Basic and acidic residues" evidence="2">
    <location>
        <begin position="299"/>
        <end position="329"/>
    </location>
</feature>
<organism evidence="4 5">
    <name type="scientific">Mycena chlorophos</name>
    <name type="common">Agaric fungus</name>
    <name type="synonym">Agaricus chlorophos</name>
    <dbReference type="NCBI Taxonomy" id="658473"/>
    <lineage>
        <taxon>Eukaryota</taxon>
        <taxon>Fungi</taxon>
        <taxon>Dikarya</taxon>
        <taxon>Basidiomycota</taxon>
        <taxon>Agaricomycotina</taxon>
        <taxon>Agaricomycetes</taxon>
        <taxon>Agaricomycetidae</taxon>
        <taxon>Agaricales</taxon>
        <taxon>Marasmiineae</taxon>
        <taxon>Mycenaceae</taxon>
        <taxon>Mycena</taxon>
    </lineage>
</organism>
<feature type="compositionally biased region" description="Low complexity" evidence="2">
    <location>
        <begin position="505"/>
        <end position="536"/>
    </location>
</feature>
<name>A0A8H6W3P5_MYCCL</name>
<feature type="compositionally biased region" description="Basic and acidic residues" evidence="2">
    <location>
        <begin position="368"/>
        <end position="390"/>
    </location>
</feature>
<evidence type="ECO:0000313" key="4">
    <source>
        <dbReference type="EMBL" id="KAF7298134.1"/>
    </source>
</evidence>
<feature type="transmembrane region" description="Helical" evidence="3">
    <location>
        <begin position="1082"/>
        <end position="1100"/>
    </location>
</feature>
<dbReference type="AlphaFoldDB" id="A0A8H6W3P5"/>
<feature type="compositionally biased region" description="Low complexity" evidence="2">
    <location>
        <begin position="9"/>
        <end position="18"/>
    </location>
</feature>
<reference evidence="4" key="1">
    <citation type="submission" date="2020-05" db="EMBL/GenBank/DDBJ databases">
        <title>Mycena genomes resolve the evolution of fungal bioluminescence.</title>
        <authorList>
            <person name="Tsai I.J."/>
        </authorList>
    </citation>
    <scope>NUCLEOTIDE SEQUENCE</scope>
    <source>
        <strain evidence="4">110903Hualien_Pintung</strain>
    </source>
</reference>
<evidence type="ECO:0000256" key="2">
    <source>
        <dbReference type="SAM" id="MobiDB-lite"/>
    </source>
</evidence>
<feature type="compositionally biased region" description="Basic and acidic residues" evidence="2">
    <location>
        <begin position="54"/>
        <end position="67"/>
    </location>
</feature>
<sequence length="1191" mass="131275">MEAQPPSLPRLRLSRQPLAGVASRHDEPDAGPSRQQSALDDTQPTPRNPNTDDSAERLRATLKREKMAAATRRSPTPTDNESDFDPPLFSPPQQPNSMQSIRNIFSRALDTPPTKRARRGSTSEVEDGSTSEKHKGKRKSLSDEEADVSKTTSRSSQATTYNTLRARLDNSTTQLKDQPLPTTLHDTFNADDSGGTDLFMRGLQSLGATDPLATSTPPHSLEISQNSRYQSNLLDHDSEMHHLMDMDSYEGQSGPSGRPLSFPSSHGTSRTPRPGSSTSNTDRKSFHGSTPVSRARTHSGHESHDSPDHLHDLERKWNQHHAKPAEKLHTHSSAHAPNGHVRARTHSSASLFSVDGDSSSRATSTTSHSDHKEQMHELEREKNHEREQSWNKHHSNSSLHPPTERVRKLSNPSRPGSSQSIHPPSHSRTHSTTSSNASETSDEEERVHHEIDHERERNWNAPHPKWGKHPMPAHQHPHRSPSPLPPSPAASTSRKRVDSSTIRGTPKAASSSLSTSRTSPAPTPSSKTTPNTSNAARHVRTKSLVAPARPMSYPARPNSPLPPIQTSTKSPGLSPTVPSSPERERVRPRLLSTPSPVASKRPPNAGNRHSFSQIPVPSRTPNKTPGKAPLNGHVHRVFVDSPREMEPAPRVNEDSDAHVTEEDSTPVTVPVALPEQPPSRSESPPAEQPLRRPARSPSPRRVVQTPEDVQFQKALATAPPPSPPPSPPTPVAAPAPRIEVQDAERTSVMSLLSTPPKRPSFHNSKLDFRTPSPPKGLPDLPGPPSSDEETETEAVPVTPFRFPDMTMKTPRPPGAWSNTPVRDSSPPPSESDSQYEGGLATPGPSLSRGSTLAMQTPRPPGGWVPTPAQTPMRRSVLQVRFNEAPSELELSATEESTNGHPEEQSSDVGLPTPSEEEESFQSRTPDPVAAAISPIKSPRRSPTKVNIVDAFGRSPKHTPRSSPKNRKKIRVVDAMGNEVKAEASVGDESMSEMPLSRESALNFVRNGVSEMASKLEEMDLSSDLLEVDRERIARLDDESRAARAARDKLEEAYRRQTAQLHALRSHLQVKTEHKAQSSSPRIWLWTSIIMFQALFIFLLYRYQARKTHELFLTTYYDPLYPDLQHIYGTKYDYLAVPGTITSLSSLSNTFWEEGPRAFLSSLLDTGALIISEWQRAAWRRWGAEDISWPPT</sequence>
<feature type="region of interest" description="Disordered" evidence="2">
    <location>
        <begin position="1"/>
        <end position="160"/>
    </location>
</feature>
<keyword evidence="3" id="KW-0812">Transmembrane</keyword>
<feature type="compositionally biased region" description="Low complexity" evidence="2">
    <location>
        <begin position="420"/>
        <end position="435"/>
    </location>
</feature>
<dbReference type="EMBL" id="JACAZE010000015">
    <property type="protein sequence ID" value="KAF7298134.1"/>
    <property type="molecule type" value="Genomic_DNA"/>
</dbReference>
<feature type="compositionally biased region" description="Pro residues" evidence="2">
    <location>
        <begin position="771"/>
        <end position="784"/>
    </location>
</feature>
<protein>
    <submittedName>
        <fullName evidence="4">Uncharacterized protein</fullName>
    </submittedName>
</protein>
<accession>A0A8H6W3P5</accession>
<feature type="compositionally biased region" description="Basic residues" evidence="2">
    <location>
        <begin position="954"/>
        <end position="966"/>
    </location>
</feature>
<evidence type="ECO:0000313" key="5">
    <source>
        <dbReference type="Proteomes" id="UP000613580"/>
    </source>
</evidence>
<evidence type="ECO:0000256" key="1">
    <source>
        <dbReference type="SAM" id="Coils"/>
    </source>
</evidence>
<dbReference type="OrthoDB" id="3230534at2759"/>
<feature type="compositionally biased region" description="Polar residues" evidence="2">
    <location>
        <begin position="149"/>
        <end position="160"/>
    </location>
</feature>
<dbReference type="Proteomes" id="UP000613580">
    <property type="component" value="Unassembled WGS sequence"/>
</dbReference>